<dbReference type="InterPro" id="IPR018727">
    <property type="entry name" value="DUF2267"/>
</dbReference>
<evidence type="ECO:0008006" key="3">
    <source>
        <dbReference type="Google" id="ProtNLM"/>
    </source>
</evidence>
<protein>
    <recommendedName>
        <fullName evidence="3">DUF2267 domain-containing protein</fullName>
    </recommendedName>
</protein>
<sequence>MEWRPVCAGDSREEVVMPANTKVSALDHAMHVAHTWVNEVANEFDTDDREFAYGVLRAWLHTLRDRLPVEAAAHFAAQLPDLIRGVFYAGWDPGGVPVKYNAEAYIARFAREANISHKDVDKAAGAVTAALLHFLPPAQVAKALDQLPNEIRVLLQPQA</sequence>
<name>U5WW73_MYCKA</name>
<evidence type="ECO:0000313" key="2">
    <source>
        <dbReference type="Proteomes" id="UP000017786"/>
    </source>
</evidence>
<dbReference type="Pfam" id="PF10025">
    <property type="entry name" value="DUF2267"/>
    <property type="match status" value="1"/>
</dbReference>
<gene>
    <name evidence="1" type="ORF">MKAN_19035</name>
</gene>
<dbReference type="Proteomes" id="UP000017786">
    <property type="component" value="Chromosome"/>
</dbReference>
<dbReference type="HOGENOM" id="CLU_112438_0_0_11"/>
<dbReference type="Gene3D" id="1.10.490.110">
    <property type="entry name" value="Uncharacterized conserved protein DUF2267"/>
    <property type="match status" value="1"/>
</dbReference>
<dbReference type="KEGG" id="mkn:MKAN_19035"/>
<organism evidence="1 2">
    <name type="scientific">Mycobacterium kansasii ATCC 12478</name>
    <dbReference type="NCBI Taxonomy" id="557599"/>
    <lineage>
        <taxon>Bacteria</taxon>
        <taxon>Bacillati</taxon>
        <taxon>Actinomycetota</taxon>
        <taxon>Actinomycetes</taxon>
        <taxon>Mycobacteriales</taxon>
        <taxon>Mycobacteriaceae</taxon>
        <taxon>Mycobacterium</taxon>
    </lineage>
</organism>
<dbReference type="InterPro" id="IPR038282">
    <property type="entry name" value="DUF2267_sf"/>
</dbReference>
<accession>U5WW73</accession>
<dbReference type="EMBL" id="CP006835">
    <property type="protein sequence ID" value="AGZ52151.1"/>
    <property type="molecule type" value="Genomic_DNA"/>
</dbReference>
<dbReference type="eggNOG" id="COG5502">
    <property type="taxonomic scope" value="Bacteria"/>
</dbReference>
<dbReference type="AlphaFoldDB" id="U5WW73"/>
<reference evidence="1 2" key="1">
    <citation type="submission" date="2013-10" db="EMBL/GenBank/DDBJ databases">
        <title>Genome sequence of Mycobacterium kansasii.</title>
        <authorList>
            <consortium name="McGill University Mycobacterium genome consortium"/>
            <person name="Veyrier F.J."/>
            <person name="Behr M.A."/>
        </authorList>
    </citation>
    <scope>NUCLEOTIDE SEQUENCE [LARGE SCALE GENOMIC DNA]</scope>
    <source>
        <strain evidence="1 2">ATCC 12478</strain>
    </source>
</reference>
<evidence type="ECO:0000313" key="1">
    <source>
        <dbReference type="EMBL" id="AGZ52151.1"/>
    </source>
</evidence>
<proteinExistence type="predicted"/>